<organism evidence="3 4">
    <name type="scientific">Planktothrix mougeotii LEGE 06226</name>
    <dbReference type="NCBI Taxonomy" id="1828728"/>
    <lineage>
        <taxon>Bacteria</taxon>
        <taxon>Bacillati</taxon>
        <taxon>Cyanobacteriota</taxon>
        <taxon>Cyanophyceae</taxon>
        <taxon>Oscillatoriophycideae</taxon>
        <taxon>Oscillatoriales</taxon>
        <taxon>Microcoleaceae</taxon>
        <taxon>Planktothrix</taxon>
    </lineage>
</organism>
<dbReference type="SUPFAM" id="SSF51322">
    <property type="entry name" value="Cyanovirin-N"/>
    <property type="match status" value="1"/>
</dbReference>
<dbReference type="Pfam" id="PF08881">
    <property type="entry name" value="CVNH"/>
    <property type="match status" value="1"/>
</dbReference>
<dbReference type="InterPro" id="IPR036673">
    <property type="entry name" value="Cyanovirin-N_sf"/>
</dbReference>
<feature type="signal peptide" evidence="1">
    <location>
        <begin position="1"/>
        <end position="31"/>
    </location>
</feature>
<sequence>MNKISTVFKAVFALLFVCVLSLNLVISPAMATGQFSKTCEDIKLEGSILSASCETISGSHQDTSINLDNFIGNLNGSLSWGDHLFSLTCKDIGLGQSLSTREYVLSAQCEKADGRTYVQTEITVDEDIANIDGLLEYEGFDFF</sequence>
<dbReference type="Gene3D" id="2.30.60.10">
    <property type="entry name" value="Cyanovirin-N"/>
    <property type="match status" value="1"/>
</dbReference>
<dbReference type="InterPro" id="IPR011058">
    <property type="entry name" value="Cyanovirin-N"/>
</dbReference>
<evidence type="ECO:0000313" key="3">
    <source>
        <dbReference type="EMBL" id="MBE9144390.1"/>
    </source>
</evidence>
<protein>
    <submittedName>
        <fullName evidence="3">CVNH domain-containing protein</fullName>
    </submittedName>
</protein>
<evidence type="ECO:0000256" key="1">
    <source>
        <dbReference type="SAM" id="SignalP"/>
    </source>
</evidence>
<feature type="domain" description="Cyanovirin-N" evidence="2">
    <location>
        <begin position="34"/>
        <end position="137"/>
    </location>
</feature>
<dbReference type="EMBL" id="JADEWU010000031">
    <property type="protein sequence ID" value="MBE9144390.1"/>
    <property type="molecule type" value="Genomic_DNA"/>
</dbReference>
<keyword evidence="1" id="KW-0732">Signal</keyword>
<dbReference type="Proteomes" id="UP000640725">
    <property type="component" value="Unassembled WGS sequence"/>
</dbReference>
<keyword evidence="4" id="KW-1185">Reference proteome</keyword>
<dbReference type="PANTHER" id="PTHR42076:SF1">
    <property type="entry name" value="CYANOVIRIN-N DOMAIN-CONTAINING PROTEIN"/>
    <property type="match status" value="1"/>
</dbReference>
<feature type="chain" id="PRO_5046226642" evidence="1">
    <location>
        <begin position="32"/>
        <end position="143"/>
    </location>
</feature>
<dbReference type="SMART" id="SM01111">
    <property type="entry name" value="CVNH"/>
    <property type="match status" value="1"/>
</dbReference>
<comment type="caution">
    <text evidence="3">The sequence shown here is derived from an EMBL/GenBank/DDBJ whole genome shotgun (WGS) entry which is preliminary data.</text>
</comment>
<name>A0ABR9UD48_9CYAN</name>
<proteinExistence type="predicted"/>
<dbReference type="PANTHER" id="PTHR42076">
    <property type="entry name" value="CYANOVIRIN-N HOMOLOG"/>
    <property type="match status" value="1"/>
</dbReference>
<reference evidence="3 4" key="1">
    <citation type="submission" date="2020-10" db="EMBL/GenBank/DDBJ databases">
        <authorList>
            <person name="Castelo-Branco R."/>
            <person name="Eusebio N."/>
            <person name="Adriana R."/>
            <person name="Vieira A."/>
            <person name="Brugerolle De Fraissinette N."/>
            <person name="Rezende De Castro R."/>
            <person name="Schneider M.P."/>
            <person name="Vasconcelos V."/>
            <person name="Leao P.N."/>
        </authorList>
    </citation>
    <scope>NUCLEOTIDE SEQUENCE [LARGE SCALE GENOMIC DNA]</scope>
    <source>
        <strain evidence="3 4">LEGE 06226</strain>
    </source>
</reference>
<evidence type="ECO:0000313" key="4">
    <source>
        <dbReference type="Proteomes" id="UP000640725"/>
    </source>
</evidence>
<evidence type="ECO:0000259" key="2">
    <source>
        <dbReference type="SMART" id="SM01111"/>
    </source>
</evidence>
<gene>
    <name evidence="3" type="ORF">IQ236_14360</name>
</gene>
<accession>A0ABR9UD48</accession>
<dbReference type="RefSeq" id="WP_193869892.1">
    <property type="nucleotide sequence ID" value="NZ_JADEWU010000031.1"/>
</dbReference>